<dbReference type="Pfam" id="PF18788">
    <property type="entry name" value="DarA_N"/>
    <property type="match status" value="1"/>
</dbReference>
<organism evidence="5 6">
    <name type="scientific">Escherichia marmotae</name>
    <dbReference type="NCBI Taxonomy" id="1499973"/>
    <lineage>
        <taxon>Bacteria</taxon>
        <taxon>Pseudomonadati</taxon>
        <taxon>Pseudomonadota</taxon>
        <taxon>Gammaproteobacteria</taxon>
        <taxon>Enterobacterales</taxon>
        <taxon>Enterobacteriaceae</taxon>
        <taxon>Escherichia</taxon>
    </lineage>
</organism>
<dbReference type="EMBL" id="JABXPT010000014">
    <property type="protein sequence ID" value="MBA7900579.1"/>
    <property type="molecule type" value="Genomic_DNA"/>
</dbReference>
<evidence type="ECO:0000313" key="6">
    <source>
        <dbReference type="Proteomes" id="UP000518474"/>
    </source>
</evidence>
<dbReference type="Proteomes" id="UP000518474">
    <property type="component" value="Unassembled WGS sequence"/>
</dbReference>
<sequence length="650" mass="71607">MIKKPIRINIQSTFADTLTGYTPNRWVAEDITEDDLLIEPATLEDIELAYMGNEILVTTNEAMFEAITTTKLRLAQTMRAFVRALNRGLNGTNIAAGTDEAGEYEDGRNSIGGAIIGRVRRVANIPVVTAQIPLTDGQTTSIIFHSPTADGTRIKGDDELVAFQFLLNKRNVTHVVAPIGGRDVSLSQVCQALSNLIERNSAKFKKAKERQDKMKADIEGYLNEADKLAEERSVLIEQVEDAQRRLAEKRSTLNDMQNKLDAQKALNAELQAKRDNLLSAKSQGTKERAFNDQLRHIKHNLATEGQTTLDNGAVVKYVTSGSDSFVTIEAPEGNFSIDVSAVKGGSSADAATKLLKAYREHNADQYKVDVLPGQPEPTDQPQPEQEPQPESHPDPLEVGKYRYALQSRPAGVGAVPEGNKAVLDRPDQADPYYEYARHGIITYDRKLTDEEVSQYELLYLPGDDELKEIAGELVASSMSNHIDGYVDLFGSDLKTFKAQIKILFRKAFPNVAYPLGDGENLFIMDIYDALQNQSEVVEAEQTLDQAPEAVQEPEPESEPESPQESDTGSDGPVVSEADQEADSALEYLKSVPLQFTSRDLTVIRAEFDRIQEAANVLINAGRYDENESLVGAAADHLINILAEIQQGGVW</sequence>
<accession>A0A7W3ANH0</accession>
<evidence type="ECO:0000313" key="5">
    <source>
        <dbReference type="EMBL" id="MBA7900579.1"/>
    </source>
</evidence>
<feature type="compositionally biased region" description="Acidic residues" evidence="2">
    <location>
        <begin position="551"/>
        <end position="563"/>
    </location>
</feature>
<evidence type="ECO:0000256" key="1">
    <source>
        <dbReference type="SAM" id="Coils"/>
    </source>
</evidence>
<dbReference type="InterPro" id="IPR041140">
    <property type="entry name" value="DarA_N"/>
</dbReference>
<protein>
    <submittedName>
        <fullName evidence="5">Head protein</fullName>
    </submittedName>
</protein>
<evidence type="ECO:0000256" key="2">
    <source>
        <dbReference type="SAM" id="MobiDB-lite"/>
    </source>
</evidence>
<gene>
    <name evidence="5" type="ORF">HV245_20910</name>
</gene>
<reference evidence="5 6" key="1">
    <citation type="submission" date="2020-06" db="EMBL/GenBank/DDBJ databases">
        <title>REHAB project genomes.</title>
        <authorList>
            <person name="Shaw L.P."/>
        </authorList>
    </citation>
    <scope>NUCLEOTIDE SEQUENCE [LARGE SCALE GENOMIC DNA]</scope>
    <source>
        <strain evidence="5 6">RHBSTW-00604</strain>
    </source>
</reference>
<feature type="domain" description="Defence against restriction A N-terminal" evidence="3">
    <location>
        <begin position="62"/>
        <end position="201"/>
    </location>
</feature>
<keyword evidence="1" id="KW-0175">Coiled coil</keyword>
<evidence type="ECO:0000259" key="4">
    <source>
        <dbReference type="Pfam" id="PF18789"/>
    </source>
</evidence>
<dbReference type="InterPro" id="IPR041501">
    <property type="entry name" value="DarA_C"/>
</dbReference>
<feature type="region of interest" description="Disordered" evidence="2">
    <location>
        <begin position="364"/>
        <end position="396"/>
    </location>
</feature>
<feature type="compositionally biased region" description="Pro residues" evidence="2">
    <location>
        <begin position="374"/>
        <end position="386"/>
    </location>
</feature>
<dbReference type="Pfam" id="PF18789">
    <property type="entry name" value="DarA_C"/>
    <property type="match status" value="1"/>
</dbReference>
<proteinExistence type="predicted"/>
<evidence type="ECO:0000259" key="3">
    <source>
        <dbReference type="Pfam" id="PF18788"/>
    </source>
</evidence>
<dbReference type="RefSeq" id="WP_181479371.1">
    <property type="nucleotide sequence ID" value="NZ_CP056699.1"/>
</dbReference>
<name>A0A7W3ANH0_9ESCH</name>
<feature type="coiled-coil region" evidence="1">
    <location>
        <begin position="204"/>
        <end position="283"/>
    </location>
</feature>
<comment type="caution">
    <text evidence="5">The sequence shown here is derived from an EMBL/GenBank/DDBJ whole genome shotgun (WGS) entry which is preliminary data.</text>
</comment>
<dbReference type="AlphaFoldDB" id="A0A7W3ANH0"/>
<feature type="region of interest" description="Disordered" evidence="2">
    <location>
        <begin position="537"/>
        <end position="579"/>
    </location>
</feature>
<feature type="domain" description="Defence against restriction A C-terminal" evidence="4">
    <location>
        <begin position="399"/>
        <end position="461"/>
    </location>
</feature>